<name>A0A0U1MT87_STAAU</name>
<reference evidence="1 2" key="1">
    <citation type="submission" date="2015-04" db="EMBL/GenBank/DDBJ databases">
        <authorList>
            <person name="Syromyatnikov M.Y."/>
            <person name="Popov V.N."/>
        </authorList>
    </citation>
    <scope>NUCLEOTIDE SEQUENCE [LARGE SCALE GENOMIC DNA]</scope>
    <source>
        <strain evidence="1 2">AH1</strain>
    </source>
</reference>
<protein>
    <submittedName>
        <fullName evidence="1">Uncharacterized protein</fullName>
    </submittedName>
</protein>
<dbReference type="Proteomes" id="UP000039437">
    <property type="component" value="Unassembled WGS sequence"/>
</dbReference>
<dbReference type="AlphaFoldDB" id="A0A0U1MT87"/>
<dbReference type="EMBL" id="CVOQ01000035">
    <property type="protein sequence ID" value="CRI18047.1"/>
    <property type="molecule type" value="Genomic_DNA"/>
</dbReference>
<proteinExistence type="predicted"/>
<organism evidence="1 2">
    <name type="scientific">Staphylococcus aureus</name>
    <dbReference type="NCBI Taxonomy" id="1280"/>
    <lineage>
        <taxon>Bacteria</taxon>
        <taxon>Bacillati</taxon>
        <taxon>Bacillota</taxon>
        <taxon>Bacilli</taxon>
        <taxon>Bacillales</taxon>
        <taxon>Staphylococcaceae</taxon>
        <taxon>Staphylococcus</taxon>
    </lineage>
</organism>
<evidence type="ECO:0000313" key="1">
    <source>
        <dbReference type="EMBL" id="CRI18047.1"/>
    </source>
</evidence>
<sequence length="41" mass="4925">MNQPHNIKLFYRTLNLIITTDFYKSKVSHHSRYTNNTNEAI</sequence>
<gene>
    <name evidence="1" type="ORF">BN1321_400066</name>
</gene>
<accession>A0A0U1MT87</accession>
<evidence type="ECO:0000313" key="2">
    <source>
        <dbReference type="Proteomes" id="UP000039437"/>
    </source>
</evidence>